<dbReference type="GeneID" id="9524711"/>
<proteinExistence type="predicted"/>
<protein>
    <submittedName>
        <fullName evidence="2">Uncharacterized protein</fullName>
    </submittedName>
</protein>
<sequence length="595" mass="65183">MEGRGSYQTSSDPPELRTPRPALVRLPRSSSYAFCQGDLTAPELPSFGCLRQARNTGEKRFPAPAVFPPVSETEVRPVVYPIASSKGRVQEEDLSVVPNLEPKYPPTPARPAEAKDFSPSFGCPCMLKHPRRVSLCKSMRLPFDLCTYIDCPSSHFDNPKAPSARSLPFSSTCISTVAFAWDKTERRYREVSRERPAILTKLMDQFNVRDWSRSETHPGATNDKDRSGGRTTIQCSAPSSPQQTHSEVNIYYPRLKDSESSCVPPKSAPLVQPDAYSMQKLYQALPVPTERESQPGLRKVSSAPDFSVLEMNTNGVSGRMNCDVRRKSNTDGIVLGEPLLTATQRGPHSTCGSPEHVQAPVIPSIHGTCGGTVAAVLPAMMPTEPAANRSHDGDVINARFEQISMVQVANTDAILRSLQRLTNEIRALQVETRANTNHIHQLNGRVAALEARLGGQLQYYGGLPLAGYQGPANMLRSNSSGSQPPAKHLHHRGSKPHSSGPVRDVQHGGPNRRRAPSQQQHAGYSPHLDMTPNPLHSPTEPQTAMLPSQGSQVVPRNRQSSRQRVSSRRDASFNNGGWSGTSNWYRKAYADGKGN</sequence>
<evidence type="ECO:0000313" key="3">
    <source>
        <dbReference type="Proteomes" id="UP000008866"/>
    </source>
</evidence>
<dbReference type="AlphaFoldDB" id="D4B4B1"/>
<dbReference type="EMBL" id="ABSU01000034">
    <property type="protein sequence ID" value="EFE29959.1"/>
    <property type="molecule type" value="Genomic_DNA"/>
</dbReference>
<accession>D4B4B1</accession>
<keyword evidence="3" id="KW-1185">Reference proteome</keyword>
<reference evidence="3" key="1">
    <citation type="journal article" date="2011" name="Genome Biol.">
        <title>Comparative and functional genomics provide insights into the pathogenicity of dermatophytic fungi.</title>
        <authorList>
            <person name="Burmester A."/>
            <person name="Shelest E."/>
            <person name="Gloeckner G."/>
            <person name="Heddergott C."/>
            <person name="Schindler S."/>
            <person name="Staib P."/>
            <person name="Heidel A."/>
            <person name="Felder M."/>
            <person name="Petzold A."/>
            <person name="Szafranski K."/>
            <person name="Feuermann M."/>
            <person name="Pedruzzi I."/>
            <person name="Priebe S."/>
            <person name="Groth M."/>
            <person name="Winkler R."/>
            <person name="Li W."/>
            <person name="Kniemeyer O."/>
            <person name="Schroeckh V."/>
            <person name="Hertweck C."/>
            <person name="Hube B."/>
            <person name="White T.C."/>
            <person name="Platzer M."/>
            <person name="Guthke R."/>
            <person name="Heitman J."/>
            <person name="Woestemeyer J."/>
            <person name="Zipfel P.F."/>
            <person name="Monod M."/>
            <person name="Brakhage A.A."/>
        </authorList>
    </citation>
    <scope>NUCLEOTIDE SEQUENCE [LARGE SCALE GENOMIC DNA]</scope>
    <source>
        <strain evidence="3">ATCC MYA-4681 / CBS 112371</strain>
    </source>
</reference>
<dbReference type="RefSeq" id="XP_003010599.1">
    <property type="nucleotide sequence ID" value="XM_003010553.1"/>
</dbReference>
<dbReference type="OMA" id="GTSNWYR"/>
<organism evidence="2 3">
    <name type="scientific">Arthroderma benhamiae (strain ATCC MYA-4681 / CBS 112371)</name>
    <name type="common">Trichophyton mentagrophytes</name>
    <dbReference type="NCBI Taxonomy" id="663331"/>
    <lineage>
        <taxon>Eukaryota</taxon>
        <taxon>Fungi</taxon>
        <taxon>Dikarya</taxon>
        <taxon>Ascomycota</taxon>
        <taxon>Pezizomycotina</taxon>
        <taxon>Eurotiomycetes</taxon>
        <taxon>Eurotiomycetidae</taxon>
        <taxon>Onygenales</taxon>
        <taxon>Arthrodermataceae</taxon>
        <taxon>Trichophyton</taxon>
    </lineage>
</organism>
<evidence type="ECO:0000256" key="1">
    <source>
        <dbReference type="SAM" id="MobiDB-lite"/>
    </source>
</evidence>
<dbReference type="KEGG" id="abe:ARB_03300"/>
<feature type="region of interest" description="Disordered" evidence="1">
    <location>
        <begin position="213"/>
        <end position="246"/>
    </location>
</feature>
<feature type="compositionally biased region" description="Polar residues" evidence="1">
    <location>
        <begin position="572"/>
        <end position="584"/>
    </location>
</feature>
<evidence type="ECO:0000313" key="2">
    <source>
        <dbReference type="EMBL" id="EFE29959.1"/>
    </source>
</evidence>
<dbReference type="HOGENOM" id="CLU_461651_0_0_1"/>
<feature type="compositionally biased region" description="Polar residues" evidence="1">
    <location>
        <begin position="1"/>
        <end position="12"/>
    </location>
</feature>
<feature type="region of interest" description="Disordered" evidence="1">
    <location>
        <begin position="1"/>
        <end position="23"/>
    </location>
</feature>
<dbReference type="eggNOG" id="ENOG502RJJV">
    <property type="taxonomic scope" value="Eukaryota"/>
</dbReference>
<dbReference type="Proteomes" id="UP000008866">
    <property type="component" value="Unassembled WGS sequence"/>
</dbReference>
<feature type="compositionally biased region" description="Basic and acidic residues" evidence="1">
    <location>
        <begin position="213"/>
        <end position="228"/>
    </location>
</feature>
<feature type="compositionally biased region" description="Polar residues" evidence="1">
    <location>
        <begin position="229"/>
        <end position="246"/>
    </location>
</feature>
<feature type="compositionally biased region" description="Polar residues" evidence="1">
    <location>
        <begin position="534"/>
        <end position="550"/>
    </location>
</feature>
<name>D4B4B1_ARTBC</name>
<feature type="region of interest" description="Disordered" evidence="1">
    <location>
        <begin position="474"/>
        <end position="595"/>
    </location>
</feature>
<gene>
    <name evidence="2" type="ORF">ARB_03300</name>
</gene>
<feature type="compositionally biased region" description="Low complexity" evidence="1">
    <location>
        <begin position="551"/>
        <end position="564"/>
    </location>
</feature>
<comment type="caution">
    <text evidence="2">The sequence shown here is derived from an EMBL/GenBank/DDBJ whole genome shotgun (WGS) entry which is preliminary data.</text>
</comment>